<evidence type="ECO:0000313" key="2">
    <source>
        <dbReference type="EMBL" id="MDG5755328.1"/>
    </source>
</evidence>
<keyword evidence="3" id="KW-1185">Reference proteome</keyword>
<name>A0ABT6H947_9BACI</name>
<gene>
    <name evidence="2" type="ORF">P6P90_15610</name>
</gene>
<reference evidence="2 3" key="1">
    <citation type="submission" date="2023-04" db="EMBL/GenBank/DDBJ databases">
        <title>Ectobacillus antri isolated from activated sludge.</title>
        <authorList>
            <person name="Yan P."/>
            <person name="Liu X."/>
        </authorList>
    </citation>
    <scope>NUCLEOTIDE SEQUENCE [LARGE SCALE GENOMIC DNA]</scope>
    <source>
        <strain evidence="2 3">C18H</strain>
    </source>
</reference>
<feature type="chain" id="PRO_5045328920" description="Carboxypeptidase regulatory-like domain-containing protein" evidence="1">
    <location>
        <begin position="31"/>
        <end position="696"/>
    </location>
</feature>
<evidence type="ECO:0008006" key="4">
    <source>
        <dbReference type="Google" id="ProtNLM"/>
    </source>
</evidence>
<evidence type="ECO:0000256" key="1">
    <source>
        <dbReference type="SAM" id="SignalP"/>
    </source>
</evidence>
<organism evidence="2 3">
    <name type="scientific">Ectobacillus antri</name>
    <dbReference type="NCBI Taxonomy" id="2486280"/>
    <lineage>
        <taxon>Bacteria</taxon>
        <taxon>Bacillati</taxon>
        <taxon>Bacillota</taxon>
        <taxon>Bacilli</taxon>
        <taxon>Bacillales</taxon>
        <taxon>Bacillaceae</taxon>
        <taxon>Ectobacillus</taxon>
    </lineage>
</organism>
<dbReference type="EMBL" id="JARULN010000024">
    <property type="protein sequence ID" value="MDG5755328.1"/>
    <property type="molecule type" value="Genomic_DNA"/>
</dbReference>
<dbReference type="RefSeq" id="WP_278018586.1">
    <property type="nucleotide sequence ID" value="NZ_JARRRY010000022.1"/>
</dbReference>
<feature type="signal peptide" evidence="1">
    <location>
        <begin position="1"/>
        <end position="30"/>
    </location>
</feature>
<protein>
    <recommendedName>
        <fullName evidence="4">Carboxypeptidase regulatory-like domain-containing protein</fullName>
    </recommendedName>
</protein>
<keyword evidence="1" id="KW-0732">Signal</keyword>
<comment type="caution">
    <text evidence="2">The sequence shown here is derived from an EMBL/GenBank/DDBJ whole genome shotgun (WGS) entry which is preliminary data.</text>
</comment>
<evidence type="ECO:0000313" key="3">
    <source>
        <dbReference type="Proteomes" id="UP001218246"/>
    </source>
</evidence>
<dbReference type="Proteomes" id="UP001218246">
    <property type="component" value="Unassembled WGS sequence"/>
</dbReference>
<sequence length="696" mass="78020">MKIHTKGLRYIFIVTLLVLLQFSNISAAFAASTVTPAKGLEEIIKQKALERQNLKKQPFQQKDKQGVNRFMKPSAFVATEKSAKQPESRRQVNITGSIQKDKTTVKAGSVVIYSLNGEGYGEYTTAITKGVFSLYLPDGEYVLETYYDEATHETVTTSYHFTVVNGKSVPEKLSIVVPTDNVKGFIQQAKNVISRGTVYITSLDVEAPKAYEARILKGQFKLYLPKGQYKVEGYYDDTKRQFVTLSQEFSIKNGKSTPLAIYVPADNVKGTVQKGKQKVNEGEIQFRTKDDSAWYSARIQKGTFSLYMPDGEYETDGYFDEEKQKYVNHAYSFIVKNGKTKPAQLKIQVPEDNVKGQLTKAGQPIQRGFTEFKNIDSERFFEVEIQNGQFSLYMPDGQYEMTGYYNVETGLYVPFTYKFAVVNGKASPAFLNIDIPADNVTGIVSKNGKVIQNGLVAIQDSEQLYSYEANIQNGQFSLYLPDGEYEITGYYDVDRDVFTAFYQSFIVKNGKAEAITVNVPADNVTGTVQKAGQPVQRGVLILHADESGTEKWYRTEIKDGQISLYLPDGTYTTEGYYDMEKGDVIAFRYTFTVKHGTVEPLRIEVPADNVKGIVKKENGTAWGMLQLQAVGDEEELYYVSVNEGSFSLYLPDGTYQAVTYLDMDLLEEIPVNYTFTVSGGKTTPAELEITIPGNKN</sequence>
<accession>A0ABT6H947</accession>
<proteinExistence type="predicted"/>